<name>C6TAP9_SOYBN</name>
<accession>C6TAP9</accession>
<dbReference type="EMBL" id="BT094590">
    <property type="protein sequence ID" value="ACU18901.1"/>
    <property type="molecule type" value="mRNA"/>
</dbReference>
<dbReference type="ExpressionAtlas" id="C6TAP9">
    <property type="expression patterns" value="baseline and differential"/>
</dbReference>
<reference evidence="1" key="1">
    <citation type="submission" date="2009-08" db="EMBL/GenBank/DDBJ databases">
        <authorList>
            <person name="Cheung F."/>
            <person name="Xiao Y."/>
            <person name="Chan A."/>
            <person name="Moskal W."/>
            <person name="Town C.D."/>
        </authorList>
    </citation>
    <scope>NUCLEOTIDE SEQUENCE</scope>
</reference>
<dbReference type="AlphaFoldDB" id="C6TAP9"/>
<organism evidence="1">
    <name type="scientific">Glycine max</name>
    <name type="common">Soybean</name>
    <name type="synonym">Glycine hispida</name>
    <dbReference type="NCBI Taxonomy" id="3847"/>
    <lineage>
        <taxon>Eukaryota</taxon>
        <taxon>Viridiplantae</taxon>
        <taxon>Streptophyta</taxon>
        <taxon>Embryophyta</taxon>
        <taxon>Tracheophyta</taxon>
        <taxon>Spermatophyta</taxon>
        <taxon>Magnoliopsida</taxon>
        <taxon>eudicotyledons</taxon>
        <taxon>Gunneridae</taxon>
        <taxon>Pentapetalae</taxon>
        <taxon>rosids</taxon>
        <taxon>fabids</taxon>
        <taxon>Fabales</taxon>
        <taxon>Fabaceae</taxon>
        <taxon>Papilionoideae</taxon>
        <taxon>50 kb inversion clade</taxon>
        <taxon>NPAAA clade</taxon>
        <taxon>indigoferoid/millettioid clade</taxon>
        <taxon>Phaseoleae</taxon>
        <taxon>Glycine</taxon>
        <taxon>Glycine subgen. Soja</taxon>
    </lineage>
</organism>
<protein>
    <submittedName>
        <fullName evidence="1">Uncharacterized protein</fullName>
    </submittedName>
</protein>
<evidence type="ECO:0000313" key="1">
    <source>
        <dbReference type="EMBL" id="ACU18901.1"/>
    </source>
</evidence>
<proteinExistence type="evidence at transcript level"/>
<sequence>MANAPCLRCSSLVLPSLTPTSSSQSLSLASHTYLPSWKLIGNKYSTKKSLGKVKAVYANEFWAPETSSSQGIWSIRAFIFSDLFYFLLG</sequence>